<dbReference type="AlphaFoldDB" id="A0A3S5CKW4"/>
<accession>A0A3S5CKW4</accession>
<feature type="region of interest" description="Disordered" evidence="1">
    <location>
        <begin position="39"/>
        <end position="63"/>
    </location>
</feature>
<feature type="compositionally biased region" description="Polar residues" evidence="1">
    <location>
        <begin position="45"/>
        <end position="55"/>
    </location>
</feature>
<evidence type="ECO:0000256" key="1">
    <source>
        <dbReference type="SAM" id="MobiDB-lite"/>
    </source>
</evidence>
<evidence type="ECO:0000313" key="3">
    <source>
        <dbReference type="Proteomes" id="UP000784294"/>
    </source>
</evidence>
<organism evidence="2 3">
    <name type="scientific">Protopolystoma xenopodis</name>
    <dbReference type="NCBI Taxonomy" id="117903"/>
    <lineage>
        <taxon>Eukaryota</taxon>
        <taxon>Metazoa</taxon>
        <taxon>Spiralia</taxon>
        <taxon>Lophotrochozoa</taxon>
        <taxon>Platyhelminthes</taxon>
        <taxon>Monogenea</taxon>
        <taxon>Polyopisthocotylea</taxon>
        <taxon>Polystomatidea</taxon>
        <taxon>Polystomatidae</taxon>
        <taxon>Protopolystoma</taxon>
    </lineage>
</organism>
<sequence>MSLPCVFDNRLLFVLSELHNKSSPLRTLQRDISTDLPADSHLRARSSSLQTSGRGNASHGAPKWYPLWGSKQFPRPAQHHRWRVATDRRFN</sequence>
<proteinExistence type="predicted"/>
<reference evidence="2" key="1">
    <citation type="submission" date="2018-11" db="EMBL/GenBank/DDBJ databases">
        <authorList>
            <consortium name="Pathogen Informatics"/>
        </authorList>
    </citation>
    <scope>NUCLEOTIDE SEQUENCE</scope>
</reference>
<keyword evidence="3" id="KW-1185">Reference proteome</keyword>
<protein>
    <submittedName>
        <fullName evidence="2">Uncharacterized protein</fullName>
    </submittedName>
</protein>
<gene>
    <name evidence="2" type="ORF">PXEA_LOCUS23043</name>
</gene>
<name>A0A3S5CKW4_9PLAT</name>
<dbReference type="EMBL" id="CAAALY010104638">
    <property type="protein sequence ID" value="VEL29603.1"/>
    <property type="molecule type" value="Genomic_DNA"/>
</dbReference>
<dbReference type="Proteomes" id="UP000784294">
    <property type="component" value="Unassembled WGS sequence"/>
</dbReference>
<evidence type="ECO:0000313" key="2">
    <source>
        <dbReference type="EMBL" id="VEL29603.1"/>
    </source>
</evidence>
<comment type="caution">
    <text evidence="2">The sequence shown here is derived from an EMBL/GenBank/DDBJ whole genome shotgun (WGS) entry which is preliminary data.</text>
</comment>